<dbReference type="InterPro" id="IPR015943">
    <property type="entry name" value="WD40/YVTN_repeat-like_dom_sf"/>
</dbReference>
<feature type="domain" description="Nucleoporin Nup133/Nup155-like N-terminal" evidence="6">
    <location>
        <begin position="87"/>
        <end position="509"/>
    </location>
</feature>
<sequence>MFSPGTKKSNFSSRKDRPLPKHSSPGNTSPATPLLENRKPATENYVPDRPSTGTPAPWAPRLSVRARIPTVKSDKVDDVDPTQPVYVEEVPQVVRDEQANLLQKRLSGDTSISGGMDKGTSLAWIICGSKLFVWSYLAPAASKKCIVLELPSSILEDGDISKNSGSTWLLCVLDWDHNALGTNKALQQRTSVGVLLCNKKTRALVYWPNIYFDSSDFITTLNKQQRISYNSLIASAIPDKKCFCIALACSSNGQLCKFICSPTGIECQETIAVSSQGSQLIGPRGYLRSMVWHAPYSSEKESKRRFLLLTDHEIQCFSVDLGSNFSLSKIWSHEIVGNDGDVGIQKGLAGQKKIWPLDMQVDNNRKVMTVLVATFCKDRATSSSYIEYSLLTMQYKSGIDVSSESSYLLHDKILEKRSPIEVIIPKARVEDEDFLFSMRLKVGGKPSGSSIVLSGDGTATVTHHWGNTSRLYKFDLPYDAGKVLDASVFPSDDGEDGAWVVLTEKAGVWAIPEKAVLLGGVEPPERSLSRKGSSKEESTNVSFAGNIAPRRASSEAWDSGDRHRAVFTGIAHRTAQDEESEALLSQFFHEFLQSGDVNGTLNKLQNSGAFERDGETNVFARVSKSIVDTLAKHWTTTRGAEILALSAVSTQLLDKQQKHKKFLQFLALSKCHEELSARQRKSLQIIMEHGEKLAAMIQLRELQNLIRQQTSTGVAFTNSNSLNDLSGSIWDLIQLVGDKARQNTVLLMDRDNAEVFYSKVSELEEVFHCLERKLSLIISEEMPFTFQLQRACELSSMCVTLLNTSINYKDENHMWYPSPEGLTPWYCQAVVRSGMWTLASFMLHLLTENEMGHLGISSKLEFHSQLEVLVKVLLEAYSGAVRAKVEREEEHGGLLEEYWHRRDTLLDSLYQQVKSFNQGSSEVVEEQNKEITEKLSYNLLAIAKRHEGYQTLWNLCFDHNDLELLRSLMHDSMGPKGGFSNFVFKQMYNNKQFSKLMRLGEEFPEELAIFLKDHPDLLWLHEVFLHQSSSASETLHALALSDVDSSISEVVDPTFLEAKTEPTLADRRRLLNLSKIAAVAGKSGHYETKLKRIEADLRILKLQQEILKLVPEDEETQELAQKLLPPADLIQLCLNYQNKQLSLYAFDVFAWTSLSFLRCNTSLLEECWKNAANQDDWEAINQTTVAKGLTDEETLEILKETALFQASRRCYGPEAETYEGGFEQVLPLRQESSDISMGGSSVEGILMQHRSFPDADKLMVTAIMLGSVAAEGMLEDGPSPME</sequence>
<feature type="compositionally biased region" description="Polar residues" evidence="5">
    <location>
        <begin position="1"/>
        <end position="12"/>
    </location>
</feature>
<comment type="similarity">
    <text evidence="2">Belongs to the nucleoporin Nup133 family.</text>
</comment>
<organism evidence="7 8">
    <name type="scientific">Tagetes erecta</name>
    <name type="common">African marigold</name>
    <dbReference type="NCBI Taxonomy" id="13708"/>
    <lineage>
        <taxon>Eukaryota</taxon>
        <taxon>Viridiplantae</taxon>
        <taxon>Streptophyta</taxon>
        <taxon>Embryophyta</taxon>
        <taxon>Tracheophyta</taxon>
        <taxon>Spermatophyta</taxon>
        <taxon>Magnoliopsida</taxon>
        <taxon>eudicotyledons</taxon>
        <taxon>Gunneridae</taxon>
        <taxon>Pentapetalae</taxon>
        <taxon>asterids</taxon>
        <taxon>campanulids</taxon>
        <taxon>Asterales</taxon>
        <taxon>Asteraceae</taxon>
        <taxon>Asteroideae</taxon>
        <taxon>Heliantheae alliance</taxon>
        <taxon>Tageteae</taxon>
        <taxon>Tagetes</taxon>
    </lineage>
</organism>
<evidence type="ECO:0000313" key="8">
    <source>
        <dbReference type="Proteomes" id="UP001229421"/>
    </source>
</evidence>
<accession>A0AAD8KY29</accession>
<dbReference type="GO" id="GO:0006606">
    <property type="term" value="P:protein import into nucleus"/>
    <property type="evidence" value="ECO:0007669"/>
    <property type="project" value="TreeGrafter"/>
</dbReference>
<dbReference type="PANTHER" id="PTHR13405:SF11">
    <property type="entry name" value="NUCLEAR PORE COMPLEX PROTEIN NUP133"/>
    <property type="match status" value="1"/>
</dbReference>
<protein>
    <recommendedName>
        <fullName evidence="6">Nucleoporin Nup133/Nup155-like N-terminal domain-containing protein</fullName>
    </recommendedName>
</protein>
<evidence type="ECO:0000259" key="6">
    <source>
        <dbReference type="Pfam" id="PF08801"/>
    </source>
</evidence>
<dbReference type="EMBL" id="JAUHHV010000003">
    <property type="protein sequence ID" value="KAK1431098.1"/>
    <property type="molecule type" value="Genomic_DNA"/>
</dbReference>
<dbReference type="GO" id="GO:0031080">
    <property type="term" value="C:nuclear pore outer ring"/>
    <property type="evidence" value="ECO:0007669"/>
    <property type="project" value="TreeGrafter"/>
</dbReference>
<proteinExistence type="inferred from homology"/>
<feature type="compositionally biased region" description="Basic and acidic residues" evidence="5">
    <location>
        <begin position="523"/>
        <end position="538"/>
    </location>
</feature>
<dbReference type="Gene3D" id="2.130.10.10">
    <property type="entry name" value="YVTN repeat-like/Quinoprotein amine dehydrogenase"/>
    <property type="match status" value="1"/>
</dbReference>
<dbReference type="Proteomes" id="UP001229421">
    <property type="component" value="Unassembled WGS sequence"/>
</dbReference>
<name>A0AAD8KY29_TARER</name>
<evidence type="ECO:0000256" key="5">
    <source>
        <dbReference type="SAM" id="MobiDB-lite"/>
    </source>
</evidence>
<dbReference type="GO" id="GO:0000972">
    <property type="term" value="P:transcription-dependent tethering of RNA polymerase II gene DNA at nuclear periphery"/>
    <property type="evidence" value="ECO:0007669"/>
    <property type="project" value="TreeGrafter"/>
</dbReference>
<evidence type="ECO:0000313" key="7">
    <source>
        <dbReference type="EMBL" id="KAK1431098.1"/>
    </source>
</evidence>
<dbReference type="GO" id="GO:0017056">
    <property type="term" value="F:structural constituent of nuclear pore"/>
    <property type="evidence" value="ECO:0007669"/>
    <property type="project" value="InterPro"/>
</dbReference>
<dbReference type="InterPro" id="IPR037624">
    <property type="entry name" value="Nup133-like"/>
</dbReference>
<dbReference type="GO" id="GO:0016973">
    <property type="term" value="P:poly(A)+ mRNA export from nucleus"/>
    <property type="evidence" value="ECO:0007669"/>
    <property type="project" value="TreeGrafter"/>
</dbReference>
<keyword evidence="8" id="KW-1185">Reference proteome</keyword>
<evidence type="ECO:0000256" key="1">
    <source>
        <dbReference type="ARBA" id="ARBA00004123"/>
    </source>
</evidence>
<gene>
    <name evidence="7" type="ORF">QVD17_14328</name>
</gene>
<feature type="region of interest" description="Disordered" evidence="5">
    <location>
        <begin position="1"/>
        <end position="61"/>
    </location>
</feature>
<keyword evidence="3" id="KW-0813">Transport</keyword>
<keyword evidence="4" id="KW-0539">Nucleus</keyword>
<feature type="region of interest" description="Disordered" evidence="5">
    <location>
        <begin position="522"/>
        <end position="541"/>
    </location>
</feature>
<comment type="caution">
    <text evidence="7">The sequence shown here is derived from an EMBL/GenBank/DDBJ whole genome shotgun (WGS) entry which is preliminary data.</text>
</comment>
<evidence type="ECO:0000256" key="3">
    <source>
        <dbReference type="ARBA" id="ARBA00022448"/>
    </source>
</evidence>
<dbReference type="InterPro" id="IPR014908">
    <property type="entry name" value="Nucleoporin_Nup133/Nup155_N"/>
</dbReference>
<comment type="subcellular location">
    <subcellularLocation>
        <location evidence="1">Nucleus</location>
    </subcellularLocation>
</comment>
<evidence type="ECO:0000256" key="2">
    <source>
        <dbReference type="ARBA" id="ARBA00005569"/>
    </source>
</evidence>
<dbReference type="SUPFAM" id="SSF117289">
    <property type="entry name" value="Nucleoporin domain"/>
    <property type="match status" value="1"/>
</dbReference>
<dbReference type="PANTHER" id="PTHR13405">
    <property type="entry name" value="NUCLEAR PORE COMPLEX PROTEIN NUP133"/>
    <property type="match status" value="1"/>
</dbReference>
<reference evidence="7" key="1">
    <citation type="journal article" date="2023" name="bioRxiv">
        <title>Improved chromosome-level genome assembly for marigold (Tagetes erecta).</title>
        <authorList>
            <person name="Jiang F."/>
            <person name="Yuan L."/>
            <person name="Wang S."/>
            <person name="Wang H."/>
            <person name="Xu D."/>
            <person name="Wang A."/>
            <person name="Fan W."/>
        </authorList>
    </citation>
    <scope>NUCLEOTIDE SEQUENCE</scope>
    <source>
        <strain evidence="7">WSJ</strain>
        <tissue evidence="7">Leaf</tissue>
    </source>
</reference>
<evidence type="ECO:0000256" key="4">
    <source>
        <dbReference type="ARBA" id="ARBA00023242"/>
    </source>
</evidence>
<dbReference type="Pfam" id="PF08801">
    <property type="entry name" value="Nucleoporin_N"/>
    <property type="match status" value="1"/>
</dbReference>